<evidence type="ECO:0000256" key="11">
    <source>
        <dbReference type="SAM" id="Phobius"/>
    </source>
</evidence>
<protein>
    <recommendedName>
        <fullName evidence="4">Golgi apparatus membrane protein TVP38</fullName>
    </recommendedName>
    <alternativeName>
        <fullName evidence="5">Golgi apparatus membrane protein tvp38</fullName>
    </alternativeName>
</protein>
<keyword evidence="6 11" id="KW-0812">Transmembrane</keyword>
<keyword evidence="9 11" id="KW-0472">Membrane</keyword>
<evidence type="ECO:0000256" key="1">
    <source>
        <dbReference type="ARBA" id="ARBA00002978"/>
    </source>
</evidence>
<sequence>MYSPSSQPQPQPQLQMDPCRYSPPHSLTKYQVEASNLQHLPSQGASSSLSSENGPRISFTHHQALSRQAEEHDLIKDAESRHDLEYDEDTPLVDWDKVLSWKSWMKMKYIPWYIAFIIISVAVVLMTLYHEEILEWLKPAATWMKDLPGGWTIPIGILFVISFPPLGGHEIIILLCGFVWGLWVGFGIVSAGTFLGEVGNFYAFRYCFQSRARKIEKKDLTYACLSHVIREGGFLIALVVRFSAIPGHFTTIVFSTCGMNIWIFSLAAALSLPKQLIIVYLGVILAQSGEKTSKSKWISRIVLVISFLVTILAAWWIWRKMKLARPAVIREWKEKERMNLVSIQPEAHPAFGSSVDSVDVMLSVAEEQEQDRYARYAQANRAQEAESRIQPGYNIEYIYPGELGKATQKPVPNKNLYSTGPHDLPVNASRVESNVPYSVGYSDPFQTGVGRDNRI</sequence>
<evidence type="ECO:0000256" key="4">
    <source>
        <dbReference type="ARBA" id="ARBA00013533"/>
    </source>
</evidence>
<feature type="transmembrane region" description="Helical" evidence="11">
    <location>
        <begin position="149"/>
        <end position="166"/>
    </location>
</feature>
<reference evidence="13" key="1">
    <citation type="submission" date="2014-08" db="EMBL/GenBank/DDBJ databases">
        <authorList>
            <person name="Sharma Rahul"/>
            <person name="Thines Marco"/>
        </authorList>
    </citation>
    <scope>NUCLEOTIDE SEQUENCE</scope>
</reference>
<evidence type="ECO:0000256" key="10">
    <source>
        <dbReference type="SAM" id="MobiDB-lite"/>
    </source>
</evidence>
<feature type="transmembrane region" description="Helical" evidence="11">
    <location>
        <begin position="234"/>
        <end position="254"/>
    </location>
</feature>
<feature type="region of interest" description="Disordered" evidence="10">
    <location>
        <begin position="1"/>
        <end position="26"/>
    </location>
</feature>
<dbReference type="PANTHER" id="PTHR47549:SF2">
    <property type="entry name" value="GOLGI APPARATUS MEMBRANE PROTEIN TVP38"/>
    <property type="match status" value="1"/>
</dbReference>
<dbReference type="InterPro" id="IPR051076">
    <property type="entry name" value="Golgi_membrane_TVP38/TMEM64"/>
</dbReference>
<dbReference type="Pfam" id="PF09335">
    <property type="entry name" value="VTT_dom"/>
    <property type="match status" value="1"/>
</dbReference>
<accession>A0A0F7SQL3</accession>
<organism evidence="13">
    <name type="scientific">Phaffia rhodozyma</name>
    <name type="common">Yeast</name>
    <name type="synonym">Xanthophyllomyces dendrorhous</name>
    <dbReference type="NCBI Taxonomy" id="264483"/>
    <lineage>
        <taxon>Eukaryota</taxon>
        <taxon>Fungi</taxon>
        <taxon>Dikarya</taxon>
        <taxon>Basidiomycota</taxon>
        <taxon>Agaricomycotina</taxon>
        <taxon>Tremellomycetes</taxon>
        <taxon>Cystofilobasidiales</taxon>
        <taxon>Mrakiaceae</taxon>
        <taxon>Phaffia</taxon>
    </lineage>
</organism>
<feature type="transmembrane region" description="Helical" evidence="11">
    <location>
        <begin position="297"/>
        <end position="318"/>
    </location>
</feature>
<comment type="similarity">
    <text evidence="3">Belongs to the TVP38/TMEM64 family.</text>
</comment>
<evidence type="ECO:0000256" key="5">
    <source>
        <dbReference type="ARBA" id="ARBA00020673"/>
    </source>
</evidence>
<name>A0A0F7SQL3_PHARH</name>
<feature type="domain" description="VTT" evidence="12">
    <location>
        <begin position="169"/>
        <end position="282"/>
    </location>
</feature>
<dbReference type="EMBL" id="LN483124">
    <property type="protein sequence ID" value="CED82323.1"/>
    <property type="molecule type" value="Genomic_DNA"/>
</dbReference>
<dbReference type="GO" id="GO:0000139">
    <property type="term" value="C:Golgi membrane"/>
    <property type="evidence" value="ECO:0007669"/>
    <property type="project" value="UniProtKB-SubCell"/>
</dbReference>
<evidence type="ECO:0000313" key="13">
    <source>
        <dbReference type="EMBL" id="CED82323.1"/>
    </source>
</evidence>
<evidence type="ECO:0000256" key="6">
    <source>
        <dbReference type="ARBA" id="ARBA00022692"/>
    </source>
</evidence>
<dbReference type="AlphaFoldDB" id="A0A0F7SQL3"/>
<evidence type="ECO:0000256" key="2">
    <source>
        <dbReference type="ARBA" id="ARBA00004653"/>
    </source>
</evidence>
<feature type="transmembrane region" description="Helical" evidence="11">
    <location>
        <begin position="110"/>
        <end position="129"/>
    </location>
</feature>
<evidence type="ECO:0000259" key="12">
    <source>
        <dbReference type="Pfam" id="PF09335"/>
    </source>
</evidence>
<comment type="subcellular location">
    <subcellularLocation>
        <location evidence="2">Golgi apparatus membrane</location>
        <topology evidence="2">Multi-pass membrane protein</topology>
    </subcellularLocation>
</comment>
<evidence type="ECO:0000256" key="7">
    <source>
        <dbReference type="ARBA" id="ARBA00022989"/>
    </source>
</evidence>
<evidence type="ECO:0000256" key="8">
    <source>
        <dbReference type="ARBA" id="ARBA00023034"/>
    </source>
</evidence>
<comment type="function">
    <text evidence="1">Golgi membrane protein involved in vesicular trafficking and spindle migration.</text>
</comment>
<proteinExistence type="inferred from homology"/>
<feature type="transmembrane region" description="Helical" evidence="11">
    <location>
        <begin position="173"/>
        <end position="195"/>
    </location>
</feature>
<keyword evidence="7 11" id="KW-1133">Transmembrane helix</keyword>
<evidence type="ECO:0000256" key="9">
    <source>
        <dbReference type="ARBA" id="ARBA00023136"/>
    </source>
</evidence>
<dbReference type="InterPro" id="IPR032816">
    <property type="entry name" value="VTT_dom"/>
</dbReference>
<keyword evidence="8" id="KW-0333">Golgi apparatus</keyword>
<dbReference type="PANTHER" id="PTHR47549">
    <property type="entry name" value="GOLGI APPARATUS MEMBRANE PROTEIN TVP38-RELATED"/>
    <property type="match status" value="1"/>
</dbReference>
<evidence type="ECO:0000256" key="3">
    <source>
        <dbReference type="ARBA" id="ARBA00008640"/>
    </source>
</evidence>
<feature type="transmembrane region" description="Helical" evidence="11">
    <location>
        <begin position="261"/>
        <end position="285"/>
    </location>
</feature>